<keyword evidence="1" id="KW-1133">Transmembrane helix</keyword>
<evidence type="ECO:0000313" key="4">
    <source>
        <dbReference type="Proteomes" id="UP000276215"/>
    </source>
</evidence>
<organism evidence="3 4">
    <name type="scientific">Choiromyces venosus 120613-1</name>
    <dbReference type="NCBI Taxonomy" id="1336337"/>
    <lineage>
        <taxon>Eukaryota</taxon>
        <taxon>Fungi</taxon>
        <taxon>Dikarya</taxon>
        <taxon>Ascomycota</taxon>
        <taxon>Pezizomycotina</taxon>
        <taxon>Pezizomycetes</taxon>
        <taxon>Pezizales</taxon>
        <taxon>Tuberaceae</taxon>
        <taxon>Choiromyces</taxon>
    </lineage>
</organism>
<feature type="transmembrane region" description="Helical" evidence="1">
    <location>
        <begin position="48"/>
        <end position="68"/>
    </location>
</feature>
<evidence type="ECO:0000313" key="2">
    <source>
        <dbReference type="EMBL" id="RPA94456.1"/>
    </source>
</evidence>
<dbReference type="EMBL" id="ML120363">
    <property type="protein sequence ID" value="RPB03297.1"/>
    <property type="molecule type" value="Genomic_DNA"/>
</dbReference>
<sequence length="119" mass="13364">MGLKYNSIMVGPPNNGRKGEEKRKLGLGHRATTCSAVWFAHRSLLVEVYQGVLELCGTVLGVYPSLLLGRKYYCMYRRIVIIALKLSWFVYDIAERILLTSPAVLCGVKAQSSFNKQTH</sequence>
<name>A0A3N4JYI4_9PEZI</name>
<proteinExistence type="predicted"/>
<evidence type="ECO:0000256" key="1">
    <source>
        <dbReference type="SAM" id="Phobius"/>
    </source>
</evidence>
<keyword evidence="4" id="KW-1185">Reference proteome</keyword>
<dbReference type="EMBL" id="ML120436">
    <property type="protein sequence ID" value="RPA94456.1"/>
    <property type="molecule type" value="Genomic_DNA"/>
</dbReference>
<keyword evidence="1" id="KW-0812">Transmembrane</keyword>
<protein>
    <submittedName>
        <fullName evidence="3">Uncharacterized protein</fullName>
    </submittedName>
</protein>
<evidence type="ECO:0000313" key="3">
    <source>
        <dbReference type="EMBL" id="RPB03297.1"/>
    </source>
</evidence>
<accession>A0A3N4JYI4</accession>
<dbReference type="AlphaFoldDB" id="A0A3N4JYI4"/>
<keyword evidence="1" id="KW-0472">Membrane</keyword>
<reference evidence="3 4" key="1">
    <citation type="journal article" date="2018" name="Nat. Ecol. Evol.">
        <title>Pezizomycetes genomes reveal the molecular basis of ectomycorrhizal truffle lifestyle.</title>
        <authorList>
            <person name="Murat C."/>
            <person name="Payen T."/>
            <person name="Noel B."/>
            <person name="Kuo A."/>
            <person name="Morin E."/>
            <person name="Chen J."/>
            <person name="Kohler A."/>
            <person name="Krizsan K."/>
            <person name="Balestrini R."/>
            <person name="Da Silva C."/>
            <person name="Montanini B."/>
            <person name="Hainaut M."/>
            <person name="Levati E."/>
            <person name="Barry K.W."/>
            <person name="Belfiori B."/>
            <person name="Cichocki N."/>
            <person name="Clum A."/>
            <person name="Dockter R.B."/>
            <person name="Fauchery L."/>
            <person name="Guy J."/>
            <person name="Iotti M."/>
            <person name="Le Tacon F."/>
            <person name="Lindquist E.A."/>
            <person name="Lipzen A."/>
            <person name="Malagnac F."/>
            <person name="Mello A."/>
            <person name="Molinier V."/>
            <person name="Miyauchi S."/>
            <person name="Poulain J."/>
            <person name="Riccioni C."/>
            <person name="Rubini A."/>
            <person name="Sitrit Y."/>
            <person name="Splivallo R."/>
            <person name="Traeger S."/>
            <person name="Wang M."/>
            <person name="Zifcakova L."/>
            <person name="Wipf D."/>
            <person name="Zambonelli A."/>
            <person name="Paolocci F."/>
            <person name="Nowrousian M."/>
            <person name="Ottonello S."/>
            <person name="Baldrian P."/>
            <person name="Spatafora J.W."/>
            <person name="Henrissat B."/>
            <person name="Nagy L.G."/>
            <person name="Aury J.M."/>
            <person name="Wincker P."/>
            <person name="Grigoriev I.V."/>
            <person name="Bonfante P."/>
            <person name="Martin F.M."/>
        </authorList>
    </citation>
    <scope>NUCLEOTIDE SEQUENCE [LARGE SCALE GENOMIC DNA]</scope>
    <source>
        <strain evidence="3 4">120613-1</strain>
    </source>
</reference>
<gene>
    <name evidence="2" type="ORF">L873DRAFT_1420171</name>
    <name evidence="3" type="ORF">L873DRAFT_228859</name>
</gene>
<dbReference type="Proteomes" id="UP000276215">
    <property type="component" value="Unassembled WGS sequence"/>
</dbReference>